<gene>
    <name evidence="1" type="ORF">UY20_C0019G0003</name>
</gene>
<name>A0A0G1U4E9_9BACT</name>
<evidence type="ECO:0000313" key="2">
    <source>
        <dbReference type="Proteomes" id="UP000034403"/>
    </source>
</evidence>
<accession>A0A0G1U4E9</accession>
<dbReference type="EMBL" id="LCPC01000019">
    <property type="protein sequence ID" value="KKU88962.1"/>
    <property type="molecule type" value="Genomic_DNA"/>
</dbReference>
<dbReference type="Proteomes" id="UP000034403">
    <property type="component" value="Unassembled WGS sequence"/>
</dbReference>
<dbReference type="Pfam" id="PF09136">
    <property type="entry name" value="Glucodextran_B"/>
    <property type="match status" value="1"/>
</dbReference>
<reference evidence="1 2" key="1">
    <citation type="journal article" date="2015" name="Nature">
        <title>rRNA introns, odd ribosomes, and small enigmatic genomes across a large radiation of phyla.</title>
        <authorList>
            <person name="Brown C.T."/>
            <person name="Hug L.A."/>
            <person name="Thomas B.C."/>
            <person name="Sharon I."/>
            <person name="Castelle C.J."/>
            <person name="Singh A."/>
            <person name="Wilkins M.J."/>
            <person name="Williams K.H."/>
            <person name="Banfield J.F."/>
        </authorList>
    </citation>
    <scope>NUCLEOTIDE SEQUENCE [LARGE SCALE GENOMIC DNA]</scope>
</reference>
<evidence type="ECO:0000313" key="1">
    <source>
        <dbReference type="EMBL" id="KKU88962.1"/>
    </source>
</evidence>
<dbReference type="Gene3D" id="2.60.40.10">
    <property type="entry name" value="Immunoglobulins"/>
    <property type="match status" value="1"/>
</dbReference>
<protein>
    <submittedName>
        <fullName evidence="1">Uncharacterized protein</fullName>
    </submittedName>
</protein>
<comment type="caution">
    <text evidence="1">The sequence shown here is derived from an EMBL/GenBank/DDBJ whole genome shotgun (WGS) entry which is preliminary data.</text>
</comment>
<dbReference type="AlphaFoldDB" id="A0A0G1U4E9"/>
<proteinExistence type="predicted"/>
<sequence>MTINIKPKYGFLIILLILLIAYSLYQARALLVGPRIWIENPRDGDVVEDPLVIMEGQSKNIAWISLNDRQIFTDEEGNWSEKLLISPGLSIMTVKARDRFGRETEKSVRIVLN</sequence>
<dbReference type="InterPro" id="IPR013783">
    <property type="entry name" value="Ig-like_fold"/>
</dbReference>
<organism evidence="1 2">
    <name type="scientific">Candidatus Yanofskybacteria bacterium GW2011_GWA1_48_10</name>
    <dbReference type="NCBI Taxonomy" id="1619022"/>
    <lineage>
        <taxon>Bacteria</taxon>
        <taxon>Candidatus Yanofskyibacteriota</taxon>
    </lineage>
</organism>